<accession>A0A484HID9</accession>
<feature type="transmembrane region" description="Helical" evidence="1">
    <location>
        <begin position="360"/>
        <end position="383"/>
    </location>
</feature>
<dbReference type="AlphaFoldDB" id="A0A484HID9"/>
<dbReference type="EMBL" id="CAACVI010000015">
    <property type="protein sequence ID" value="VEN74018.1"/>
    <property type="molecule type" value="Genomic_DNA"/>
</dbReference>
<feature type="transmembrane region" description="Helical" evidence="1">
    <location>
        <begin position="302"/>
        <end position="327"/>
    </location>
</feature>
<reference evidence="2" key="1">
    <citation type="submission" date="2019-01" db="EMBL/GenBank/DDBJ databases">
        <authorList>
            <consortium name="Genoscope - CEA"/>
            <person name="William W."/>
        </authorList>
    </citation>
    <scope>NUCLEOTIDE SEQUENCE</scope>
    <source>
        <strain evidence="2">CR-1</strain>
    </source>
</reference>
<evidence type="ECO:0000313" key="2">
    <source>
        <dbReference type="EMBL" id="VEN74018.1"/>
    </source>
</evidence>
<keyword evidence="1" id="KW-1133">Transmembrane helix</keyword>
<sequence>MEENPNIHRLFHDGKEIILVGTAHVSKKSADLVRSVILEERPDAVCVELCESRLKSIREKDRWRDMDIIKVIKEKKTFLILANLILASFQKKVGKKLDAAPGGEMTAAIEAAEETGARIETADRDIRVTLSRAWRALGLWDKVKILFQLVASSGEVDKITEEDIEKMKDKDALDSILSEIGESAPALRAIIIDERDRFLAHRIQNAPGEKIVAVAGAGHVPGIRTHIGSDAGIEGLETIPPKTRLSAIVKWGLPLAVLGLFAWGFFAGGARAGGDMIMWWVIANGVMAALGALAALARPATILSALAAAPLTSLNPMIAAGWVSGLVEAFSSKPKVRDFETLPDDILSVKGFWKNKVTRILLVVVFTNIGSSAGTLIAIPILMKIL</sequence>
<name>A0A484HID9_9BACT</name>
<dbReference type="PANTHER" id="PTHR21530">
    <property type="entry name" value="PHEROMONE SHUTDOWN PROTEIN"/>
    <property type="match status" value="1"/>
</dbReference>
<dbReference type="CDD" id="cd14726">
    <property type="entry name" value="TraB_PrgY-like"/>
    <property type="match status" value="1"/>
</dbReference>
<gene>
    <name evidence="2" type="ORF">EPICR_220005</name>
</gene>
<proteinExistence type="predicted"/>
<feature type="transmembrane region" description="Helical" evidence="1">
    <location>
        <begin position="251"/>
        <end position="270"/>
    </location>
</feature>
<keyword evidence="1" id="KW-0812">Transmembrane</keyword>
<dbReference type="PANTHER" id="PTHR21530:SF7">
    <property type="entry name" value="TRAB DOMAIN-CONTAINING PROTEIN"/>
    <property type="match status" value="1"/>
</dbReference>
<dbReference type="InterPro" id="IPR002816">
    <property type="entry name" value="TraB/PrgY/GumN_fam"/>
</dbReference>
<evidence type="ECO:0000256" key="1">
    <source>
        <dbReference type="SAM" id="Phobius"/>
    </source>
</evidence>
<dbReference type="InterPro" id="IPR005230">
    <property type="entry name" value="TraB_bac"/>
</dbReference>
<feature type="transmembrane region" description="Helical" evidence="1">
    <location>
        <begin position="277"/>
        <end position="296"/>
    </location>
</feature>
<keyword evidence="1" id="KW-0472">Membrane</keyword>
<protein>
    <submittedName>
        <fullName evidence="2">Conjugal transfer protein TraB</fullName>
    </submittedName>
</protein>
<organism evidence="2">
    <name type="scientific">uncultured Desulfobacteraceae bacterium</name>
    <dbReference type="NCBI Taxonomy" id="218296"/>
    <lineage>
        <taxon>Bacteria</taxon>
        <taxon>Pseudomonadati</taxon>
        <taxon>Thermodesulfobacteriota</taxon>
        <taxon>Desulfobacteria</taxon>
        <taxon>Desulfobacterales</taxon>
        <taxon>Desulfobacteraceae</taxon>
        <taxon>environmental samples</taxon>
    </lineage>
</organism>
<dbReference type="NCBIfam" id="TIGR00261">
    <property type="entry name" value="traB"/>
    <property type="match status" value="1"/>
</dbReference>
<dbReference type="Pfam" id="PF01963">
    <property type="entry name" value="TraB_PrgY_gumN"/>
    <property type="match status" value="1"/>
</dbReference>
<dbReference type="InterPro" id="IPR046345">
    <property type="entry name" value="TraB_PrgY-like"/>
</dbReference>